<evidence type="ECO:0000256" key="2">
    <source>
        <dbReference type="ARBA" id="ARBA00023015"/>
    </source>
</evidence>
<dbReference type="Gene3D" id="1.10.1660.10">
    <property type="match status" value="1"/>
</dbReference>
<keyword evidence="1" id="KW-0678">Repressor</keyword>
<proteinExistence type="predicted"/>
<dbReference type="EMBL" id="VWPJ01000004">
    <property type="protein sequence ID" value="KAA5606387.1"/>
    <property type="molecule type" value="Genomic_DNA"/>
</dbReference>
<dbReference type="OrthoDB" id="9802944at2"/>
<dbReference type="Pfam" id="PF13411">
    <property type="entry name" value="MerR_1"/>
    <property type="match status" value="1"/>
</dbReference>
<evidence type="ECO:0000256" key="1">
    <source>
        <dbReference type="ARBA" id="ARBA00022491"/>
    </source>
</evidence>
<evidence type="ECO:0000313" key="7">
    <source>
        <dbReference type="Proteomes" id="UP000324065"/>
    </source>
</evidence>
<dbReference type="RefSeq" id="WP_150061456.1">
    <property type="nucleotide sequence ID" value="NZ_JACHII010000006.1"/>
</dbReference>
<feature type="domain" description="HTH merR-type" evidence="5">
    <location>
        <begin position="1"/>
        <end position="71"/>
    </location>
</feature>
<keyword evidence="7" id="KW-1185">Reference proteome</keyword>
<protein>
    <submittedName>
        <fullName evidence="6">MerR family transcriptional regulator</fullName>
    </submittedName>
</protein>
<evidence type="ECO:0000259" key="5">
    <source>
        <dbReference type="PROSITE" id="PS50937"/>
    </source>
</evidence>
<comment type="caution">
    <text evidence="6">The sequence shown here is derived from an EMBL/GenBank/DDBJ whole genome shotgun (WGS) entry which is preliminary data.</text>
</comment>
<dbReference type="PROSITE" id="PS50937">
    <property type="entry name" value="HTH_MERR_2"/>
    <property type="match status" value="1"/>
</dbReference>
<dbReference type="SUPFAM" id="SSF46955">
    <property type="entry name" value="Putative DNA-binding domain"/>
    <property type="match status" value="1"/>
</dbReference>
<dbReference type="SMART" id="SM00422">
    <property type="entry name" value="HTH_MERR"/>
    <property type="match status" value="1"/>
</dbReference>
<keyword evidence="3" id="KW-0238">DNA-binding</keyword>
<dbReference type="InterPro" id="IPR000551">
    <property type="entry name" value="MerR-type_HTH_dom"/>
</dbReference>
<keyword evidence="2" id="KW-0805">Transcription regulation</keyword>
<dbReference type="GO" id="GO:0003700">
    <property type="term" value="F:DNA-binding transcription factor activity"/>
    <property type="evidence" value="ECO:0007669"/>
    <property type="project" value="InterPro"/>
</dbReference>
<name>A0A5M6IEJ3_9PROT</name>
<gene>
    <name evidence="6" type="ORF">F1188_05815</name>
</gene>
<accession>A0A5M6IEJ3</accession>
<evidence type="ECO:0000256" key="3">
    <source>
        <dbReference type="ARBA" id="ARBA00023125"/>
    </source>
</evidence>
<sequence length="126" mass="14352">MLIGDLARLSGLSKDGIRHYEEMGIVYSVPREAGSRIYREYDPTNLDRIEKARQAQQLGLTLKEIGPLLDVHESREVTEAETITFLEERLAVVQGRIAELRRMERFIEAKLSRHRTLVESSIASTG</sequence>
<dbReference type="InterPro" id="IPR047057">
    <property type="entry name" value="MerR_fam"/>
</dbReference>
<dbReference type="PROSITE" id="PS00552">
    <property type="entry name" value="HTH_MERR_1"/>
    <property type="match status" value="1"/>
</dbReference>
<dbReference type="PANTHER" id="PTHR30204">
    <property type="entry name" value="REDOX-CYCLING DRUG-SENSING TRANSCRIPTIONAL ACTIVATOR SOXR"/>
    <property type="match status" value="1"/>
</dbReference>
<dbReference type="Proteomes" id="UP000324065">
    <property type="component" value="Unassembled WGS sequence"/>
</dbReference>
<reference evidence="6 7" key="1">
    <citation type="submission" date="2019-09" db="EMBL/GenBank/DDBJ databases">
        <title>Genome sequence of Roseospira marina, one of the more divergent members of the non-sulfur purple photosynthetic bacterial family, the Rhodospirillaceae.</title>
        <authorList>
            <person name="Meyer T."/>
            <person name="Kyndt J."/>
        </authorList>
    </citation>
    <scope>NUCLEOTIDE SEQUENCE [LARGE SCALE GENOMIC DNA]</scope>
    <source>
        <strain evidence="6 7">DSM 15113</strain>
    </source>
</reference>
<keyword evidence="4" id="KW-0804">Transcription</keyword>
<dbReference type="GO" id="GO:0003677">
    <property type="term" value="F:DNA binding"/>
    <property type="evidence" value="ECO:0007669"/>
    <property type="project" value="UniProtKB-KW"/>
</dbReference>
<evidence type="ECO:0000313" key="6">
    <source>
        <dbReference type="EMBL" id="KAA5606387.1"/>
    </source>
</evidence>
<dbReference type="InterPro" id="IPR009061">
    <property type="entry name" value="DNA-bd_dom_put_sf"/>
</dbReference>
<dbReference type="AlphaFoldDB" id="A0A5M6IEJ3"/>
<organism evidence="6 7">
    <name type="scientific">Roseospira marina</name>
    <dbReference type="NCBI Taxonomy" id="140057"/>
    <lineage>
        <taxon>Bacteria</taxon>
        <taxon>Pseudomonadati</taxon>
        <taxon>Pseudomonadota</taxon>
        <taxon>Alphaproteobacteria</taxon>
        <taxon>Rhodospirillales</taxon>
        <taxon>Rhodospirillaceae</taxon>
        <taxon>Roseospira</taxon>
    </lineage>
</organism>
<dbReference type="PANTHER" id="PTHR30204:SF69">
    <property type="entry name" value="MERR-FAMILY TRANSCRIPTIONAL REGULATOR"/>
    <property type="match status" value="1"/>
</dbReference>
<evidence type="ECO:0000256" key="4">
    <source>
        <dbReference type="ARBA" id="ARBA00023163"/>
    </source>
</evidence>